<evidence type="ECO:0000313" key="1">
    <source>
        <dbReference type="EMBL" id="KAJ8353994.1"/>
    </source>
</evidence>
<organism evidence="1 2">
    <name type="scientific">Synaphobranchus kaupii</name>
    <name type="common">Kaup's arrowtooth eel</name>
    <dbReference type="NCBI Taxonomy" id="118154"/>
    <lineage>
        <taxon>Eukaryota</taxon>
        <taxon>Metazoa</taxon>
        <taxon>Chordata</taxon>
        <taxon>Craniata</taxon>
        <taxon>Vertebrata</taxon>
        <taxon>Euteleostomi</taxon>
        <taxon>Actinopterygii</taxon>
        <taxon>Neopterygii</taxon>
        <taxon>Teleostei</taxon>
        <taxon>Anguilliformes</taxon>
        <taxon>Synaphobranchidae</taxon>
        <taxon>Synaphobranchus</taxon>
    </lineage>
</organism>
<protein>
    <submittedName>
        <fullName evidence="1">Uncharacterized protein</fullName>
    </submittedName>
</protein>
<dbReference type="Proteomes" id="UP001152622">
    <property type="component" value="Chromosome 7"/>
</dbReference>
<reference evidence="1" key="1">
    <citation type="journal article" date="2023" name="Science">
        <title>Genome structures resolve the early diversification of teleost fishes.</title>
        <authorList>
            <person name="Parey E."/>
            <person name="Louis A."/>
            <person name="Montfort J."/>
            <person name="Bouchez O."/>
            <person name="Roques C."/>
            <person name="Iampietro C."/>
            <person name="Lluch J."/>
            <person name="Castinel A."/>
            <person name="Donnadieu C."/>
            <person name="Desvignes T."/>
            <person name="Floi Bucao C."/>
            <person name="Jouanno E."/>
            <person name="Wen M."/>
            <person name="Mejri S."/>
            <person name="Dirks R."/>
            <person name="Jansen H."/>
            <person name="Henkel C."/>
            <person name="Chen W.J."/>
            <person name="Zahm M."/>
            <person name="Cabau C."/>
            <person name="Klopp C."/>
            <person name="Thompson A.W."/>
            <person name="Robinson-Rechavi M."/>
            <person name="Braasch I."/>
            <person name="Lecointre G."/>
            <person name="Bobe J."/>
            <person name="Postlethwait J.H."/>
            <person name="Berthelot C."/>
            <person name="Roest Crollius H."/>
            <person name="Guiguen Y."/>
        </authorList>
    </citation>
    <scope>NUCLEOTIDE SEQUENCE</scope>
    <source>
        <strain evidence="1">WJC10195</strain>
    </source>
</reference>
<comment type="caution">
    <text evidence="1">The sequence shown here is derived from an EMBL/GenBank/DDBJ whole genome shotgun (WGS) entry which is preliminary data.</text>
</comment>
<dbReference type="EMBL" id="JAINUF010000007">
    <property type="protein sequence ID" value="KAJ8353994.1"/>
    <property type="molecule type" value="Genomic_DNA"/>
</dbReference>
<gene>
    <name evidence="1" type="ORF">SKAU_G00215610</name>
</gene>
<sequence>MLKDLHPSTTFVSFPAIYGEGSVQIQAVWTDGHLITDDTGTQQLLCTGIKICIPGSALLHFLHYSYHARRELRKLAASPGAELRTPIGGQLLSQDSLSGAPTQTVSHLPISPTSVDRCAQERDTVCESQNSSAKENRSTAEDWNQWQIEFRGQIRALRHWLKDMEMRLPIVDPGSHFLSSGQSCCLSPEDLGDHQGP</sequence>
<evidence type="ECO:0000313" key="2">
    <source>
        <dbReference type="Proteomes" id="UP001152622"/>
    </source>
</evidence>
<accession>A0A9Q1F9N1</accession>
<dbReference type="OrthoDB" id="8956862at2759"/>
<proteinExistence type="predicted"/>
<keyword evidence="2" id="KW-1185">Reference proteome</keyword>
<name>A0A9Q1F9N1_SYNKA</name>
<dbReference type="AlphaFoldDB" id="A0A9Q1F9N1"/>